<dbReference type="AlphaFoldDB" id="F0R1Q7"/>
<protein>
    <submittedName>
        <fullName evidence="1">Uncharacterized protein</fullName>
    </submittedName>
</protein>
<accession>F0R1Q7</accession>
<dbReference type="HOGENOM" id="CLU_2367020_0_0_10"/>
<proteinExistence type="predicted"/>
<dbReference type="STRING" id="667015.Bacsa_1806"/>
<organism evidence="1 2">
    <name type="scientific">Phocaeicola salanitronis (strain DSM 18170 / JCM 13657 / CCUG 60908 / BL78)</name>
    <name type="common">Bacteroides salanitronis</name>
    <dbReference type="NCBI Taxonomy" id="667015"/>
    <lineage>
        <taxon>Bacteria</taxon>
        <taxon>Pseudomonadati</taxon>
        <taxon>Bacteroidota</taxon>
        <taxon>Bacteroidia</taxon>
        <taxon>Bacteroidales</taxon>
        <taxon>Bacteroidaceae</taxon>
        <taxon>Phocaeicola</taxon>
    </lineage>
</organism>
<evidence type="ECO:0000313" key="2">
    <source>
        <dbReference type="Proteomes" id="UP000007486"/>
    </source>
</evidence>
<dbReference type="Proteomes" id="UP000007486">
    <property type="component" value="Chromosome"/>
</dbReference>
<dbReference type="KEGG" id="bsa:Bacsa_1806"/>
<dbReference type="eggNOG" id="ENOG5034636">
    <property type="taxonomic scope" value="Bacteria"/>
</dbReference>
<sequence length="95" mass="11288">MCGLTISSPLMELLSLQYHRQIIPPHRLTDYKLFRISKMEEFTYEQIRAKALRQGVKDNKVHIGLWANLNNYLKTRRKKNGKVTTYYISLQKLAY</sequence>
<name>F0R1Q7_PHOSB</name>
<reference evidence="1 2" key="1">
    <citation type="journal article" date="2011" name="Stand. Genomic Sci.">
        <title>Complete genome sequence of Bacteroides salanitronis type strain (BL78).</title>
        <authorList>
            <person name="Gronow S."/>
            <person name="Held B."/>
            <person name="Lucas S."/>
            <person name="Lapidus A."/>
            <person name="Del Rio T.G."/>
            <person name="Nolan M."/>
            <person name="Tice H."/>
            <person name="Deshpande S."/>
            <person name="Cheng J.F."/>
            <person name="Pitluck S."/>
            <person name="Liolios K."/>
            <person name="Pagani I."/>
            <person name="Ivanova N."/>
            <person name="Mavromatis K."/>
            <person name="Pati A."/>
            <person name="Tapia R."/>
            <person name="Han C."/>
            <person name="Goodwin L."/>
            <person name="Chen A."/>
            <person name="Palaniappan K."/>
            <person name="Land M."/>
            <person name="Hauser L."/>
            <person name="Chang Y.J."/>
            <person name="Jeffries C.D."/>
            <person name="Brambilla E.M."/>
            <person name="Rohde M."/>
            <person name="Goker M."/>
            <person name="Detter J.C."/>
            <person name="Woyke T."/>
            <person name="Bristow J."/>
            <person name="Markowitz V."/>
            <person name="Hugenholtz P."/>
            <person name="Kyrpides N.C."/>
            <person name="Klenk H.P."/>
            <person name="Eisen J.A."/>
        </authorList>
    </citation>
    <scope>NUCLEOTIDE SEQUENCE [LARGE SCALE GENOMIC DNA]</scope>
    <source>
        <strain evidence="1 2">DSM 18170</strain>
    </source>
</reference>
<evidence type="ECO:0000313" key="1">
    <source>
        <dbReference type="EMBL" id="ADY36365.1"/>
    </source>
</evidence>
<dbReference type="EMBL" id="CP002530">
    <property type="protein sequence ID" value="ADY36365.1"/>
    <property type="molecule type" value="Genomic_DNA"/>
</dbReference>
<gene>
    <name evidence="1" type="ordered locus">Bacsa_1806</name>
</gene>
<keyword evidence="2" id="KW-1185">Reference proteome</keyword>